<name>A0ABV3XWV3_9RHOB</name>
<dbReference type="EMBL" id="JBEHHI010000003">
    <property type="protein sequence ID" value="MEX5729858.1"/>
    <property type="molecule type" value="Genomic_DNA"/>
</dbReference>
<evidence type="ECO:0000313" key="3">
    <source>
        <dbReference type="Proteomes" id="UP001560019"/>
    </source>
</evidence>
<dbReference type="RefSeq" id="WP_148102862.1">
    <property type="nucleotide sequence ID" value="NZ_JBEHHI010000003.1"/>
</dbReference>
<gene>
    <name evidence="2" type="ORF">Ga0609869_003211</name>
</gene>
<dbReference type="Proteomes" id="UP001560019">
    <property type="component" value="Unassembled WGS sequence"/>
</dbReference>
<organism evidence="2 3">
    <name type="scientific">Rhodovulum iodosum</name>
    <dbReference type="NCBI Taxonomy" id="68291"/>
    <lineage>
        <taxon>Bacteria</taxon>
        <taxon>Pseudomonadati</taxon>
        <taxon>Pseudomonadota</taxon>
        <taxon>Alphaproteobacteria</taxon>
        <taxon>Rhodobacterales</taxon>
        <taxon>Paracoccaceae</taxon>
        <taxon>Rhodovulum</taxon>
    </lineage>
</organism>
<reference evidence="2 3" key="1">
    <citation type="submission" date="2024-06" db="EMBL/GenBank/DDBJ databases">
        <title>Genome of Rhodovulum iodosum, a marine photoferrotroph.</title>
        <authorList>
            <person name="Bianchini G."/>
            <person name="Nikeleit V."/>
            <person name="Kappler A."/>
            <person name="Bryce C."/>
            <person name="Sanchez-Baracaldo P."/>
        </authorList>
    </citation>
    <scope>NUCLEOTIDE SEQUENCE [LARGE SCALE GENOMIC DNA]</scope>
    <source>
        <strain evidence="2 3">UT/N1</strain>
    </source>
</reference>
<feature type="transmembrane region" description="Helical" evidence="1">
    <location>
        <begin position="12"/>
        <end position="30"/>
    </location>
</feature>
<keyword evidence="1" id="KW-0812">Transmembrane</keyword>
<evidence type="ECO:0000256" key="1">
    <source>
        <dbReference type="SAM" id="Phobius"/>
    </source>
</evidence>
<keyword evidence="3" id="KW-1185">Reference proteome</keyword>
<comment type="caution">
    <text evidence="2">The sequence shown here is derived from an EMBL/GenBank/DDBJ whole genome shotgun (WGS) entry which is preliminary data.</text>
</comment>
<keyword evidence="1" id="KW-1133">Transmembrane helix</keyword>
<keyword evidence="1" id="KW-0472">Membrane</keyword>
<sequence>MVNLKFKRRELQGVNGAVGLVAGLAGYVGHLYSFSLATFLMLAIWIVGATLVNLLTDPPEKG</sequence>
<accession>A0ABV3XWV3</accession>
<protein>
    <submittedName>
        <fullName evidence="2">Uncharacterized protein</fullName>
    </submittedName>
</protein>
<evidence type="ECO:0000313" key="2">
    <source>
        <dbReference type="EMBL" id="MEX5729858.1"/>
    </source>
</evidence>
<feature type="transmembrane region" description="Helical" evidence="1">
    <location>
        <begin position="36"/>
        <end position="56"/>
    </location>
</feature>
<proteinExistence type="predicted"/>